<feature type="transmembrane region" description="Helical" evidence="2">
    <location>
        <begin position="338"/>
        <end position="357"/>
    </location>
</feature>
<protein>
    <submittedName>
        <fullName evidence="3">Uncharacterized protein</fullName>
    </submittedName>
</protein>
<gene>
    <name evidence="3" type="ORF">CSUB01_01437</name>
</gene>
<dbReference type="AlphaFoldDB" id="A0A066WY40"/>
<keyword evidence="4" id="KW-1185">Reference proteome</keyword>
<accession>A0A066WY40</accession>
<evidence type="ECO:0000256" key="2">
    <source>
        <dbReference type="SAM" id="Phobius"/>
    </source>
</evidence>
<feature type="transmembrane region" description="Helical" evidence="2">
    <location>
        <begin position="372"/>
        <end position="392"/>
    </location>
</feature>
<sequence>MSDLPLEIRLQIYGWVHVMHPVEQGQLAPWYPNPIATAYFHKLVKPQVRAEDRAGTEMAPEHQSADQNDRTDRWCEEILLSPRRPLCGIPSSLMCTSKQVYNECRTLPLHTNEFVFVNWFSSGLWAARAFTRGLNPWQRDEMRFVRLEMLGRDFTGPELKEWVELCDHWASGLRGLRLKVLVGGGLSEPTVTFAALDGNAEAQALGLVPGTATRREPVPEWIEEGLKRMRALRRLEVELTVLDWGDDEKIAWCVELGRILNDERLETGRERVVVSFCVALVILEILIKENQLRLWRIHLSLDALSRSVIMCGHVMRGHFTPRCPESGMDFTTAWAPELRIPVLIVITLFFMWMHPAIANAVKHVVWAVVKPFALIIGWATVGMVRFLIFLFIDGPKMITMLLTPDTREDVDFLGFDVKSIAKLNAIWSRLHNEEDQYVPGGVFDKKYKPFLLSSKMKLSGGRQRKALAQAPLGSDVTSNNPTLTTTSRGIEHGRAMPVRCGEVQDATAEAAAVDKNVVSVKGGCIDGLDWKTAVHIWIKSAMVPIPEGAESHEEEAEYTDYGPTQEALDQPTDLRGSGGDLLPTKPDGRCELSGGAIVH</sequence>
<evidence type="ECO:0000256" key="1">
    <source>
        <dbReference type="SAM" id="MobiDB-lite"/>
    </source>
</evidence>
<keyword evidence="2" id="KW-1133">Transmembrane helix</keyword>
<organism evidence="3 4">
    <name type="scientific">Colletotrichum sublineola</name>
    <name type="common">Sorghum anthracnose fungus</name>
    <dbReference type="NCBI Taxonomy" id="1173701"/>
    <lineage>
        <taxon>Eukaryota</taxon>
        <taxon>Fungi</taxon>
        <taxon>Dikarya</taxon>
        <taxon>Ascomycota</taxon>
        <taxon>Pezizomycotina</taxon>
        <taxon>Sordariomycetes</taxon>
        <taxon>Hypocreomycetidae</taxon>
        <taxon>Glomerellales</taxon>
        <taxon>Glomerellaceae</taxon>
        <taxon>Colletotrichum</taxon>
        <taxon>Colletotrichum graminicola species complex</taxon>
    </lineage>
</organism>
<comment type="caution">
    <text evidence="3">The sequence shown here is derived from an EMBL/GenBank/DDBJ whole genome shotgun (WGS) entry which is preliminary data.</text>
</comment>
<evidence type="ECO:0000313" key="4">
    <source>
        <dbReference type="Proteomes" id="UP000027238"/>
    </source>
</evidence>
<dbReference type="HOGENOM" id="CLU_455611_0_0_1"/>
<reference evidence="4" key="1">
    <citation type="journal article" date="2014" name="Genome Announc.">
        <title>Draft genome sequence of Colletotrichum sublineola, a destructive pathogen of cultivated sorghum.</title>
        <authorList>
            <person name="Baroncelli R."/>
            <person name="Sanz-Martin J.M."/>
            <person name="Rech G.E."/>
            <person name="Sukno S.A."/>
            <person name="Thon M.R."/>
        </authorList>
    </citation>
    <scope>NUCLEOTIDE SEQUENCE [LARGE SCALE GENOMIC DNA]</scope>
    <source>
        <strain evidence="4">TX430BB</strain>
    </source>
</reference>
<dbReference type="EMBL" id="JMSE01001398">
    <property type="protein sequence ID" value="KDN61612.1"/>
    <property type="molecule type" value="Genomic_DNA"/>
</dbReference>
<evidence type="ECO:0000313" key="3">
    <source>
        <dbReference type="EMBL" id="KDN61612.1"/>
    </source>
</evidence>
<feature type="region of interest" description="Disordered" evidence="1">
    <location>
        <begin position="549"/>
        <end position="599"/>
    </location>
</feature>
<dbReference type="OrthoDB" id="5413827at2759"/>
<name>A0A066WY40_COLSU</name>
<dbReference type="Proteomes" id="UP000027238">
    <property type="component" value="Unassembled WGS sequence"/>
</dbReference>
<dbReference type="eggNOG" id="ENOG502T15A">
    <property type="taxonomic scope" value="Eukaryota"/>
</dbReference>
<proteinExistence type="predicted"/>
<keyword evidence="2" id="KW-0812">Transmembrane</keyword>
<keyword evidence="2" id="KW-0472">Membrane</keyword>